<name>A0ABS5QS04_9LACO</name>
<dbReference type="RefSeq" id="WP_213792531.1">
    <property type="nucleotide sequence ID" value="NZ_JAAMFJ010000001.1"/>
</dbReference>
<comment type="caution">
    <text evidence="2">The sequence shown here is derived from an EMBL/GenBank/DDBJ whole genome shotgun (WGS) entry which is preliminary data.</text>
</comment>
<gene>
    <name evidence="2" type="ORF">G6R28_01790</name>
</gene>
<protein>
    <submittedName>
        <fullName evidence="2">YjzD family protein</fullName>
    </submittedName>
</protein>
<keyword evidence="1" id="KW-0472">Membrane</keyword>
<reference evidence="2 3" key="1">
    <citation type="submission" date="2020-02" db="EMBL/GenBank/DDBJ databases">
        <title>Fructobacillus sp. isolated from paper mulberry of Taiwan.</title>
        <authorList>
            <person name="Lin S.-T."/>
        </authorList>
    </citation>
    <scope>NUCLEOTIDE SEQUENCE [LARGE SCALE GENOMIC DNA]</scope>
    <source>
        <strain evidence="2 3">M1-21</strain>
    </source>
</reference>
<dbReference type="InterPro" id="IPR021324">
    <property type="entry name" value="DUF2929"/>
</dbReference>
<evidence type="ECO:0000313" key="3">
    <source>
        <dbReference type="Proteomes" id="UP000735205"/>
    </source>
</evidence>
<evidence type="ECO:0000313" key="2">
    <source>
        <dbReference type="EMBL" id="MBS9335968.1"/>
    </source>
</evidence>
<sequence>MRYIVTGLWAAFFGALLGYLVAQMTSVAFNPALSALVTVIVAELALVVVPAISKEDQAKQN</sequence>
<dbReference type="Pfam" id="PF11151">
    <property type="entry name" value="DUF2929"/>
    <property type="match status" value="1"/>
</dbReference>
<keyword evidence="1" id="KW-0812">Transmembrane</keyword>
<dbReference type="Proteomes" id="UP000735205">
    <property type="component" value="Unassembled WGS sequence"/>
</dbReference>
<keyword evidence="3" id="KW-1185">Reference proteome</keyword>
<dbReference type="EMBL" id="JAAMFJ010000001">
    <property type="protein sequence ID" value="MBS9335968.1"/>
    <property type="molecule type" value="Genomic_DNA"/>
</dbReference>
<proteinExistence type="predicted"/>
<feature type="transmembrane region" description="Helical" evidence="1">
    <location>
        <begin position="32"/>
        <end position="52"/>
    </location>
</feature>
<keyword evidence="1" id="KW-1133">Transmembrane helix</keyword>
<accession>A0ABS5QS04</accession>
<evidence type="ECO:0000256" key="1">
    <source>
        <dbReference type="SAM" id="Phobius"/>
    </source>
</evidence>
<organism evidence="2 3">
    <name type="scientific">Fructobacillus papyrifericola</name>
    <dbReference type="NCBI Taxonomy" id="2713172"/>
    <lineage>
        <taxon>Bacteria</taxon>
        <taxon>Bacillati</taxon>
        <taxon>Bacillota</taxon>
        <taxon>Bacilli</taxon>
        <taxon>Lactobacillales</taxon>
        <taxon>Lactobacillaceae</taxon>
        <taxon>Fructobacillus</taxon>
    </lineage>
</organism>